<accession>A0A0F8ZKQ3</accession>
<sequence>MAATCDELTATCRGLQDRVDRQHALIRYQTDLLGSANEDDTFAQLFRLFVHRTGPVFGVAMLCDEDAELQIVGRFGVPVPDGVEFCRSLAMAGVDTVLESPDVHVIDAMDHIGMFPQNIQKLLVGVTVMLVPLMIDPGRMIGLVALYRKGEQPFTEDDVGMARLISAPTAAAVQNS</sequence>
<dbReference type="Gene3D" id="3.30.450.40">
    <property type="match status" value="1"/>
</dbReference>
<proteinExistence type="predicted"/>
<feature type="domain" description="GAF" evidence="1">
    <location>
        <begin position="44"/>
        <end position="172"/>
    </location>
</feature>
<organism evidence="2">
    <name type="scientific">marine sediment metagenome</name>
    <dbReference type="NCBI Taxonomy" id="412755"/>
    <lineage>
        <taxon>unclassified sequences</taxon>
        <taxon>metagenomes</taxon>
        <taxon>ecological metagenomes</taxon>
    </lineage>
</organism>
<evidence type="ECO:0000313" key="2">
    <source>
        <dbReference type="EMBL" id="KKK66989.1"/>
    </source>
</evidence>
<dbReference type="EMBL" id="LAZR01059820">
    <property type="protein sequence ID" value="KKK66989.1"/>
    <property type="molecule type" value="Genomic_DNA"/>
</dbReference>
<dbReference type="InterPro" id="IPR029016">
    <property type="entry name" value="GAF-like_dom_sf"/>
</dbReference>
<reference evidence="2" key="1">
    <citation type="journal article" date="2015" name="Nature">
        <title>Complex archaea that bridge the gap between prokaryotes and eukaryotes.</title>
        <authorList>
            <person name="Spang A."/>
            <person name="Saw J.H."/>
            <person name="Jorgensen S.L."/>
            <person name="Zaremba-Niedzwiedzka K."/>
            <person name="Martijn J."/>
            <person name="Lind A.E."/>
            <person name="van Eijk R."/>
            <person name="Schleper C."/>
            <person name="Guy L."/>
            <person name="Ettema T.J."/>
        </authorList>
    </citation>
    <scope>NUCLEOTIDE SEQUENCE</scope>
</reference>
<dbReference type="Pfam" id="PF01590">
    <property type="entry name" value="GAF"/>
    <property type="match status" value="1"/>
</dbReference>
<name>A0A0F8ZKQ3_9ZZZZ</name>
<comment type="caution">
    <text evidence="2">The sequence shown here is derived from an EMBL/GenBank/DDBJ whole genome shotgun (WGS) entry which is preliminary data.</text>
</comment>
<dbReference type="InterPro" id="IPR003018">
    <property type="entry name" value="GAF"/>
</dbReference>
<evidence type="ECO:0000259" key="1">
    <source>
        <dbReference type="Pfam" id="PF01590"/>
    </source>
</evidence>
<protein>
    <recommendedName>
        <fullName evidence="1">GAF domain-containing protein</fullName>
    </recommendedName>
</protein>
<gene>
    <name evidence="2" type="ORF">LCGC14_2958570</name>
</gene>
<dbReference type="AlphaFoldDB" id="A0A0F8ZKQ3"/>
<dbReference type="SUPFAM" id="SSF55781">
    <property type="entry name" value="GAF domain-like"/>
    <property type="match status" value="1"/>
</dbReference>